<proteinExistence type="predicted"/>
<name>A0A9D1TS13_9FIRM</name>
<organism evidence="2 3">
    <name type="scientific">Candidatus Protoclostridium stercorigallinarum</name>
    <dbReference type="NCBI Taxonomy" id="2838741"/>
    <lineage>
        <taxon>Bacteria</taxon>
        <taxon>Bacillati</taxon>
        <taxon>Bacillota</taxon>
        <taxon>Clostridia</taxon>
        <taxon>Candidatus Protoclostridium</taxon>
    </lineage>
</organism>
<reference evidence="2" key="2">
    <citation type="submission" date="2021-04" db="EMBL/GenBank/DDBJ databases">
        <authorList>
            <person name="Gilroy R."/>
        </authorList>
    </citation>
    <scope>NUCLEOTIDE SEQUENCE</scope>
    <source>
        <strain evidence="2">12435</strain>
    </source>
</reference>
<keyword evidence="1" id="KW-0732">Signal</keyword>
<gene>
    <name evidence="2" type="ORF">H9892_05605</name>
</gene>
<sequence length="344" mass="36564">MKKTILAITIALALVLSVFAFTACGDEDPDSGDKDGVTVFASVSDVYRDITGHDFPMAGLFVRGDILETDPDLVEEIDSRVETSVKNFNDDINAVSAKAETIEGFSLKAGVIKKAYQKMNVRYKDASASESDVTALLENIGAAVSDDLFAVDLTGEATATETEYSLYAPDGAPVLALADMWGEDFEKADMTYTVTAETNVAQLMSSGEADFIVAPINVGAQMHAGYKAGNMKHDYKLVNVTSWGVVYFTTNEDGYKARSEYADGVDGAKEFLAQFDGDTVSTIGLAAIPGKTVQYLFEQADADVTVNGSDASTIQQAYIKGDATTAIFAEPAITAVNTQLAAAK</sequence>
<feature type="chain" id="PRO_5039182413" evidence="1">
    <location>
        <begin position="23"/>
        <end position="344"/>
    </location>
</feature>
<evidence type="ECO:0000256" key="1">
    <source>
        <dbReference type="SAM" id="SignalP"/>
    </source>
</evidence>
<dbReference type="AlphaFoldDB" id="A0A9D1TS13"/>
<dbReference type="Gene3D" id="3.40.190.10">
    <property type="entry name" value="Periplasmic binding protein-like II"/>
    <property type="match status" value="3"/>
</dbReference>
<reference evidence="2" key="1">
    <citation type="journal article" date="2021" name="PeerJ">
        <title>Extensive microbial diversity within the chicken gut microbiome revealed by metagenomics and culture.</title>
        <authorList>
            <person name="Gilroy R."/>
            <person name="Ravi A."/>
            <person name="Getino M."/>
            <person name="Pursley I."/>
            <person name="Horton D.L."/>
            <person name="Alikhan N.F."/>
            <person name="Baker D."/>
            <person name="Gharbi K."/>
            <person name="Hall N."/>
            <person name="Watson M."/>
            <person name="Adriaenssens E.M."/>
            <person name="Foster-Nyarko E."/>
            <person name="Jarju S."/>
            <person name="Secka A."/>
            <person name="Antonio M."/>
            <person name="Oren A."/>
            <person name="Chaudhuri R.R."/>
            <person name="La Ragione R."/>
            <person name="Hildebrand F."/>
            <person name="Pallen M.J."/>
        </authorList>
    </citation>
    <scope>NUCLEOTIDE SEQUENCE</scope>
    <source>
        <strain evidence="2">12435</strain>
    </source>
</reference>
<evidence type="ECO:0000313" key="2">
    <source>
        <dbReference type="EMBL" id="HIW02797.1"/>
    </source>
</evidence>
<feature type="signal peptide" evidence="1">
    <location>
        <begin position="1"/>
        <end position="22"/>
    </location>
</feature>
<accession>A0A9D1TS13</accession>
<dbReference type="EMBL" id="DXHS01000088">
    <property type="protein sequence ID" value="HIW02797.1"/>
    <property type="molecule type" value="Genomic_DNA"/>
</dbReference>
<evidence type="ECO:0000313" key="3">
    <source>
        <dbReference type="Proteomes" id="UP000823990"/>
    </source>
</evidence>
<dbReference type="SUPFAM" id="SSF53850">
    <property type="entry name" value="Periplasmic binding protein-like II"/>
    <property type="match status" value="1"/>
</dbReference>
<dbReference type="PROSITE" id="PS51257">
    <property type="entry name" value="PROKAR_LIPOPROTEIN"/>
    <property type="match status" value="1"/>
</dbReference>
<dbReference type="Proteomes" id="UP000823990">
    <property type="component" value="Unassembled WGS sequence"/>
</dbReference>
<protein>
    <submittedName>
        <fullName evidence="2">Uncharacterized protein</fullName>
    </submittedName>
</protein>
<comment type="caution">
    <text evidence="2">The sequence shown here is derived from an EMBL/GenBank/DDBJ whole genome shotgun (WGS) entry which is preliminary data.</text>
</comment>